<dbReference type="Proteomes" id="UP000663862">
    <property type="component" value="Unassembled WGS sequence"/>
</dbReference>
<comment type="caution">
    <text evidence="3">The sequence shown here is derived from an EMBL/GenBank/DDBJ whole genome shotgun (WGS) entry which is preliminary data.</text>
</comment>
<evidence type="ECO:0000313" key="7">
    <source>
        <dbReference type="EMBL" id="CAF4769424.1"/>
    </source>
</evidence>
<proteinExistence type="predicted"/>
<keyword evidence="9" id="KW-1185">Reference proteome</keyword>
<evidence type="ECO:0000313" key="8">
    <source>
        <dbReference type="Proteomes" id="UP000663865"/>
    </source>
</evidence>
<dbReference type="AlphaFoldDB" id="A0A817UKQ9"/>
<dbReference type="Proteomes" id="UP000663873">
    <property type="component" value="Unassembled WGS sequence"/>
</dbReference>
<dbReference type="Proteomes" id="UP000663865">
    <property type="component" value="Unassembled WGS sequence"/>
</dbReference>
<dbReference type="EMBL" id="CAJNYV010000057">
    <property type="protein sequence ID" value="CAF3337224.1"/>
    <property type="molecule type" value="Genomic_DNA"/>
</dbReference>
<dbReference type="Proteomes" id="UP000663838">
    <property type="component" value="Unassembled WGS sequence"/>
</dbReference>
<gene>
    <name evidence="4" type="ORF">FME351_LOCUS25454</name>
    <name evidence="3" type="ORF">KIK155_LOCUS2350</name>
    <name evidence="2" type="ORF">TIS948_LOCUS511</name>
    <name evidence="7" type="ORF">TOA249_LOCUS21496</name>
    <name evidence="5" type="ORF">TSG867_LOCUS2048</name>
    <name evidence="6" type="ORF">UJA718_LOCUS9745</name>
</gene>
<evidence type="ECO:0000313" key="5">
    <source>
        <dbReference type="EMBL" id="CAF4233951.1"/>
    </source>
</evidence>
<evidence type="ECO:0000313" key="6">
    <source>
        <dbReference type="EMBL" id="CAF4254291.1"/>
    </source>
</evidence>
<reference evidence="3" key="1">
    <citation type="submission" date="2021-02" db="EMBL/GenBank/DDBJ databases">
        <authorList>
            <person name="Nowell W R."/>
        </authorList>
    </citation>
    <scope>NUCLEOTIDE SEQUENCE</scope>
</reference>
<dbReference type="Proteomes" id="UP000663869">
    <property type="component" value="Unassembled WGS sequence"/>
</dbReference>
<protein>
    <submittedName>
        <fullName evidence="3">Uncharacterized protein</fullName>
    </submittedName>
</protein>
<feature type="region of interest" description="Disordered" evidence="1">
    <location>
        <begin position="175"/>
        <end position="195"/>
    </location>
</feature>
<evidence type="ECO:0000256" key="1">
    <source>
        <dbReference type="SAM" id="MobiDB-lite"/>
    </source>
</evidence>
<feature type="region of interest" description="Disordered" evidence="1">
    <location>
        <begin position="217"/>
        <end position="241"/>
    </location>
</feature>
<dbReference type="OrthoDB" id="5969703at2759"/>
<dbReference type="EMBL" id="CAJOBQ010000051">
    <property type="protein sequence ID" value="CAF4233951.1"/>
    <property type="molecule type" value="Genomic_DNA"/>
</dbReference>
<evidence type="ECO:0000313" key="3">
    <source>
        <dbReference type="EMBL" id="CAF3337224.1"/>
    </source>
</evidence>
<accession>A0A817UKQ9</accession>
<evidence type="ECO:0000313" key="4">
    <source>
        <dbReference type="EMBL" id="CAF3667144.1"/>
    </source>
</evidence>
<sequence>MSSAFVELLQKSNLDYIITRKTFKIASHNDDIIFASFVDMKTNTLQLVACLDKLGSVTLWSTTLDERAFQLNARLLDLTELGETMTFLAERLNESDFTLVKAASTKIVGEHNVSQINATFIHSKTKQSITLQLYENMNDAEKAAFLSRLFLHAYKRNEQLSTDIKTQQLRIKELSTKNEREQSRSTGTGGVFDSNQLFNSNNQKIDLIKSQERTKMSLINPTAKRRKKATGISYGDDDDSD</sequence>
<name>A0A817UKQ9_9BILA</name>
<organism evidence="3 8">
    <name type="scientific">Rotaria socialis</name>
    <dbReference type="NCBI Taxonomy" id="392032"/>
    <lineage>
        <taxon>Eukaryota</taxon>
        <taxon>Metazoa</taxon>
        <taxon>Spiralia</taxon>
        <taxon>Gnathifera</taxon>
        <taxon>Rotifera</taxon>
        <taxon>Eurotatoria</taxon>
        <taxon>Bdelloidea</taxon>
        <taxon>Philodinida</taxon>
        <taxon>Philodinidae</taxon>
        <taxon>Rotaria</taxon>
    </lineage>
</organism>
<dbReference type="EMBL" id="CAJOBS010001862">
    <property type="protein sequence ID" value="CAF4769424.1"/>
    <property type="molecule type" value="Genomic_DNA"/>
</dbReference>
<evidence type="ECO:0000313" key="2">
    <source>
        <dbReference type="EMBL" id="CAF2982097.1"/>
    </source>
</evidence>
<dbReference type="EMBL" id="CAJNXB010000014">
    <property type="protein sequence ID" value="CAF2982097.1"/>
    <property type="molecule type" value="Genomic_DNA"/>
</dbReference>
<dbReference type="Proteomes" id="UP000663825">
    <property type="component" value="Unassembled WGS sequence"/>
</dbReference>
<dbReference type="EMBL" id="CAJNYU010003364">
    <property type="protein sequence ID" value="CAF3667144.1"/>
    <property type="molecule type" value="Genomic_DNA"/>
</dbReference>
<evidence type="ECO:0000313" key="9">
    <source>
        <dbReference type="Proteomes" id="UP000663873"/>
    </source>
</evidence>
<dbReference type="EMBL" id="CAJOBP010001107">
    <property type="protein sequence ID" value="CAF4254291.1"/>
    <property type="molecule type" value="Genomic_DNA"/>
</dbReference>